<dbReference type="InterPro" id="IPR003423">
    <property type="entry name" value="OMP_efflux"/>
</dbReference>
<proteinExistence type="inferred from homology"/>
<protein>
    <submittedName>
        <fullName evidence="4">Efflux transporter outer membrane subunit</fullName>
    </submittedName>
</protein>
<keyword evidence="2" id="KW-0449">Lipoprotein</keyword>
<evidence type="ECO:0000256" key="2">
    <source>
        <dbReference type="RuleBase" id="RU362097"/>
    </source>
</evidence>
<keyword evidence="2" id="KW-0812">Transmembrane</keyword>
<dbReference type="NCBIfam" id="TIGR01845">
    <property type="entry name" value="outer_NodT"/>
    <property type="match status" value="1"/>
</dbReference>
<gene>
    <name evidence="4" type="ORF">MW290_05630</name>
</gene>
<dbReference type="Proteomes" id="UP001056201">
    <property type="component" value="Chromosome 1"/>
</dbReference>
<keyword evidence="5" id="KW-1185">Reference proteome</keyword>
<feature type="region of interest" description="Disordered" evidence="3">
    <location>
        <begin position="28"/>
        <end position="51"/>
    </location>
</feature>
<reference evidence="4" key="1">
    <citation type="submission" date="2022-05" db="EMBL/GenBank/DDBJ databases">
        <title>An RpoN-dependent PEP-CTERM gene is involved in floc formation of an Aquincola tertiaricarbonis strain.</title>
        <authorList>
            <person name="Qiu D."/>
            <person name="Xia M."/>
        </authorList>
    </citation>
    <scope>NUCLEOTIDE SEQUENCE</scope>
    <source>
        <strain evidence="4">RN12</strain>
    </source>
</reference>
<organism evidence="4 5">
    <name type="scientific">Aquincola tertiaricarbonis</name>
    <dbReference type="NCBI Taxonomy" id="391953"/>
    <lineage>
        <taxon>Bacteria</taxon>
        <taxon>Pseudomonadati</taxon>
        <taxon>Pseudomonadota</taxon>
        <taxon>Betaproteobacteria</taxon>
        <taxon>Burkholderiales</taxon>
        <taxon>Sphaerotilaceae</taxon>
        <taxon>Aquincola</taxon>
    </lineage>
</organism>
<sequence>MKRRSMPMAQRAGATLLTAALLAGCALPPQPPPTPTLQVPTDWHSSAPAATQGAVQPGWWQAFGDPALDGLVQTALAANTDLRVARARIAEYQARLIVAQAAQWPALNASFSPTRARSRTASGAFAEGTVLQLGAQASYELDLWGRIDRLGESAAADLQAQQAAADAAALSVAATVASGYLNLRGLDAQLALAQATLRSREESLQRARHLFETGYSSRLEWVQAEAEWRAAAAAVPALQRSIAQQENALALLLARNPGPLDRGRPLEALAAPPVDPGLPSTLLRRRPDIRQAEQRVAAADASLAAARDLLLPTVQLNLSATLQGNSLHQLLDAPARLWSLGGSILAPVLQGGRLRAGTEVAAALRDQAVFGYEQTVRNAFGEVENALVAVDALGAQAEQAQGRAEVAGEVLRIARNRQRNGYASYLEELDAQRTQYAAQQSLLQLRAAQLQAHVDLYRALGGGWQAP</sequence>
<keyword evidence="2" id="KW-0472">Membrane</keyword>
<keyword evidence="2" id="KW-0564">Palmitate</keyword>
<accession>A0ABY4S9W5</accession>
<dbReference type="SUPFAM" id="SSF56954">
    <property type="entry name" value="Outer membrane efflux proteins (OEP)"/>
    <property type="match status" value="1"/>
</dbReference>
<evidence type="ECO:0000256" key="3">
    <source>
        <dbReference type="SAM" id="MobiDB-lite"/>
    </source>
</evidence>
<dbReference type="RefSeq" id="WP_250196282.1">
    <property type="nucleotide sequence ID" value="NZ_CP097635.1"/>
</dbReference>
<dbReference type="Gene3D" id="1.20.1600.10">
    <property type="entry name" value="Outer membrane efflux proteins (OEP)"/>
    <property type="match status" value="1"/>
</dbReference>
<evidence type="ECO:0000256" key="1">
    <source>
        <dbReference type="ARBA" id="ARBA00007613"/>
    </source>
</evidence>
<feature type="signal peptide" evidence="2">
    <location>
        <begin position="1"/>
        <end position="19"/>
    </location>
</feature>
<evidence type="ECO:0000313" key="4">
    <source>
        <dbReference type="EMBL" id="URI08060.1"/>
    </source>
</evidence>
<evidence type="ECO:0000313" key="5">
    <source>
        <dbReference type="Proteomes" id="UP001056201"/>
    </source>
</evidence>
<comment type="subcellular location">
    <subcellularLocation>
        <location evidence="2">Cell membrane</location>
        <topology evidence="2">Lipid-anchor</topology>
    </subcellularLocation>
</comment>
<dbReference type="PANTHER" id="PTHR30203:SF33">
    <property type="entry name" value="BLR4455 PROTEIN"/>
    <property type="match status" value="1"/>
</dbReference>
<feature type="chain" id="PRO_5044996201" evidence="2">
    <location>
        <begin position="20"/>
        <end position="467"/>
    </location>
</feature>
<dbReference type="Gene3D" id="2.20.200.10">
    <property type="entry name" value="Outer membrane efflux proteins (OEP)"/>
    <property type="match status" value="1"/>
</dbReference>
<dbReference type="Pfam" id="PF02321">
    <property type="entry name" value="OEP"/>
    <property type="match status" value="2"/>
</dbReference>
<dbReference type="InterPro" id="IPR010131">
    <property type="entry name" value="MdtP/NodT-like"/>
</dbReference>
<dbReference type="EMBL" id="CP097635">
    <property type="protein sequence ID" value="URI08060.1"/>
    <property type="molecule type" value="Genomic_DNA"/>
</dbReference>
<dbReference type="PROSITE" id="PS51257">
    <property type="entry name" value="PROKAR_LIPOPROTEIN"/>
    <property type="match status" value="1"/>
</dbReference>
<name>A0ABY4S9W5_AQUTE</name>
<keyword evidence="2" id="KW-0732">Signal</keyword>
<comment type="similarity">
    <text evidence="1 2">Belongs to the outer membrane factor (OMF) (TC 1.B.17) family.</text>
</comment>
<dbReference type="PANTHER" id="PTHR30203">
    <property type="entry name" value="OUTER MEMBRANE CATION EFFLUX PROTEIN"/>
    <property type="match status" value="1"/>
</dbReference>
<keyword evidence="2" id="KW-1134">Transmembrane beta strand</keyword>